<dbReference type="GO" id="GO:0005737">
    <property type="term" value="C:cytoplasm"/>
    <property type="evidence" value="ECO:0007669"/>
    <property type="project" value="TreeGrafter"/>
</dbReference>
<dbReference type="Gene3D" id="3.30.519.10">
    <property type="entry name" value="Guanine Nucleotide Dissociation Inhibitor, domain 2"/>
    <property type="match status" value="1"/>
</dbReference>
<protein>
    <submittedName>
        <fullName evidence="3">Rab GDP dissociation inhibitor beta</fullName>
    </submittedName>
</protein>
<dbReference type="InterPro" id="IPR046341">
    <property type="entry name" value="SET_dom_sf"/>
</dbReference>
<evidence type="ECO:0000313" key="4">
    <source>
        <dbReference type="Proteomes" id="UP000572268"/>
    </source>
</evidence>
<dbReference type="PANTHER" id="PTHR11787:SF8">
    <property type="entry name" value="RAB GDP DISSOCIATION INHIBITOR"/>
    <property type="match status" value="1"/>
</dbReference>
<proteinExistence type="inferred from homology"/>
<dbReference type="Gene3D" id="2.170.270.10">
    <property type="entry name" value="SET domain"/>
    <property type="match status" value="1"/>
</dbReference>
<gene>
    <name evidence="3" type="primary">GDI2</name>
    <name evidence="3" type="ORF">FOL46_002600</name>
</gene>
<dbReference type="SUPFAM" id="SSF82199">
    <property type="entry name" value="SET domain"/>
    <property type="match status" value="1"/>
</dbReference>
<dbReference type="Proteomes" id="UP000572268">
    <property type="component" value="Unassembled WGS sequence"/>
</dbReference>
<dbReference type="SUPFAM" id="SSF51905">
    <property type="entry name" value="FAD/NAD(P)-binding domain"/>
    <property type="match status" value="2"/>
</dbReference>
<evidence type="ECO:0000313" key="3">
    <source>
        <dbReference type="EMBL" id="KAF4667271.1"/>
    </source>
</evidence>
<dbReference type="InterPro" id="IPR000806">
    <property type="entry name" value="RabGDI"/>
</dbReference>
<dbReference type="InterPro" id="IPR018203">
    <property type="entry name" value="GDP_dissociation_inhibitor"/>
</dbReference>
<dbReference type="EMBL" id="JABANN010000185">
    <property type="protein sequence ID" value="KAF4667271.1"/>
    <property type="molecule type" value="Genomic_DNA"/>
</dbReference>
<dbReference type="GO" id="GO:0007264">
    <property type="term" value="P:small GTPase-mediated signal transduction"/>
    <property type="evidence" value="ECO:0007669"/>
    <property type="project" value="InterPro"/>
</dbReference>
<reference evidence="3 4" key="1">
    <citation type="submission" date="2020-04" db="EMBL/GenBank/DDBJ databases">
        <title>Perkinsus olseni comparative genomics.</title>
        <authorList>
            <person name="Bogema D.R."/>
        </authorList>
    </citation>
    <scope>NUCLEOTIDE SEQUENCE [LARGE SCALE GENOMIC DNA]</scope>
    <source>
        <strain evidence="3">ATCC PRA-31</strain>
    </source>
</reference>
<dbReference type="AlphaFoldDB" id="A0A7J6M885"/>
<dbReference type="FunFam" id="1.10.405.10:FF:000011">
    <property type="entry name" value="Rab GDP dissociation inhibitor"/>
    <property type="match status" value="1"/>
</dbReference>
<dbReference type="PRINTS" id="PR00891">
    <property type="entry name" value="RABGDIREP"/>
</dbReference>
<comment type="similarity">
    <text evidence="1">Belongs to the Rab GDI family.</text>
</comment>
<dbReference type="PANTHER" id="PTHR11787">
    <property type="entry name" value="RAB GDP-DISSOCIATION INHIBITOR"/>
    <property type="match status" value="1"/>
</dbReference>
<name>A0A7J6M885_PEROL</name>
<dbReference type="CDD" id="cd20071">
    <property type="entry name" value="SET_SMYD"/>
    <property type="match status" value="1"/>
</dbReference>
<comment type="caution">
    <text evidence="3">The sequence shown here is derived from an EMBL/GenBank/DDBJ whole genome shotgun (WGS) entry which is preliminary data.</text>
</comment>
<evidence type="ECO:0000259" key="2">
    <source>
        <dbReference type="PROSITE" id="PS50280"/>
    </source>
</evidence>
<dbReference type="Gene3D" id="1.10.405.10">
    <property type="entry name" value="Guanine Nucleotide Dissociation Inhibitor, domain 1"/>
    <property type="match status" value="1"/>
</dbReference>
<organism evidence="3 4">
    <name type="scientific">Perkinsus olseni</name>
    <name type="common">Perkinsus atlanticus</name>
    <dbReference type="NCBI Taxonomy" id="32597"/>
    <lineage>
        <taxon>Eukaryota</taxon>
        <taxon>Sar</taxon>
        <taxon>Alveolata</taxon>
        <taxon>Perkinsozoa</taxon>
        <taxon>Perkinsea</taxon>
        <taxon>Perkinsida</taxon>
        <taxon>Perkinsidae</taxon>
        <taxon>Perkinsus</taxon>
    </lineage>
</organism>
<dbReference type="GO" id="GO:0016192">
    <property type="term" value="P:vesicle-mediated transport"/>
    <property type="evidence" value="ECO:0007669"/>
    <property type="project" value="TreeGrafter"/>
</dbReference>
<dbReference type="PRINTS" id="PR00892">
    <property type="entry name" value="RABGDI"/>
</dbReference>
<sequence length="923" mass="103422">MDEQYDVIVCGTGLKECILSGLFSCHGKKVLHLDRNGYYGGDCASLNLTTLWDKFRPGEKPPADYGSNRDWNVDLIPKFVMASGQLVKILLKTKVTRYLEWKSVEGTYVYQYQPAGLFSNEKFIHKVPATEMEIVKSPLMGIMEKKRCTSFFMFIARWVDEDVSTHDGVDGRRHTMMQVYEKYGLQPDTIDFFGHAVALYPDDSYLFKPCGPTIQKMKLYLDSITRYGQSPFIYPIYGLGGIPEGFSRLSAIHGGTYMLNKPVDGFEFDADGKICGVKSEGEVAHAPLVICDPSYVKDTLPQKVRCTGRTIRCTCILGHPIPNTNDATSCQIIIPQKQLNRRSDVYVMMVSWAHNIAYKGKYVALVSTTVETNDPEREIMPALQLLGKIENKFVTISENYEPTDDGKADQLFVSKSYDATSHFESATQDVLEMWNRIMGEPLDLTLKPEDTAEEERGQVEVLDTKAYGRILRTAAAVFKGDLIWKEEPIVHSAERGELTQREEIFASVLGSRFGLSVIEDFLFLKAYVALPLPDRKRVLDCYYPSKAEVSDSPLLSALIQICDPIVEELRRGKQGALRDWDGSPVDDAEELKKVVLVKATNAHAFYVEADVTACALYELGSKMRHSCAPNVVYSSQRGASSDGSFVALTDLPPNAELRFSYIETVAPACMRRQLLLNNYVFYCDCPLCASVDYYRGLPCPKCSPRKGDWVQDAEIRLIDVADLEMPQALDQDTIYRVERDDYQWLCSSCGAQVTQDECGVPEDLEDSLMDIARNADDLDEFELSQHLRSMPRILGVNHAAVWMIRKAHIAKLLDIDGALEVIKGETADVLAAVDHAGELYRKALGPGYYVETGAGFMESLLTKVAAALARGRQWSLAEEYFERTKRSMLSLMEVTDAPVVAVDEALVACRLRDVSRLPKAFRG</sequence>
<feature type="domain" description="SET" evidence="2">
    <location>
        <begin position="457"/>
        <end position="662"/>
    </location>
</feature>
<dbReference type="InterPro" id="IPR001214">
    <property type="entry name" value="SET_dom"/>
</dbReference>
<dbReference type="GO" id="GO:0005093">
    <property type="term" value="F:Rab GDP-dissociation inhibitor activity"/>
    <property type="evidence" value="ECO:0007669"/>
    <property type="project" value="InterPro"/>
</dbReference>
<dbReference type="GO" id="GO:0015031">
    <property type="term" value="P:protein transport"/>
    <property type="evidence" value="ECO:0007669"/>
    <property type="project" value="InterPro"/>
</dbReference>
<dbReference type="Gene3D" id="3.50.50.60">
    <property type="entry name" value="FAD/NAD(P)-binding domain"/>
    <property type="match status" value="1"/>
</dbReference>
<dbReference type="FunFam" id="3.30.519.10:FF:000005">
    <property type="entry name" value="Rab GDP dissociation inhibitor"/>
    <property type="match status" value="1"/>
</dbReference>
<dbReference type="Pfam" id="PF00996">
    <property type="entry name" value="GDI"/>
    <property type="match status" value="1"/>
</dbReference>
<dbReference type="PROSITE" id="PS50280">
    <property type="entry name" value="SET"/>
    <property type="match status" value="1"/>
</dbReference>
<evidence type="ECO:0000256" key="1">
    <source>
        <dbReference type="ARBA" id="ARBA00005593"/>
    </source>
</evidence>
<dbReference type="InterPro" id="IPR036188">
    <property type="entry name" value="FAD/NAD-bd_sf"/>
</dbReference>
<accession>A0A7J6M885</accession>